<protein>
    <submittedName>
        <fullName evidence="7">S10 family peptidase</fullName>
    </submittedName>
</protein>
<evidence type="ECO:0000313" key="8">
    <source>
        <dbReference type="Proteomes" id="UP001595904"/>
    </source>
</evidence>
<keyword evidence="8" id="KW-1185">Reference proteome</keyword>
<evidence type="ECO:0000313" key="7">
    <source>
        <dbReference type="EMBL" id="MFC4308753.1"/>
    </source>
</evidence>
<evidence type="ECO:0000256" key="1">
    <source>
        <dbReference type="ARBA" id="ARBA00022645"/>
    </source>
</evidence>
<keyword evidence="5" id="KW-0325">Glycoprotein</keyword>
<proteinExistence type="predicted"/>
<dbReference type="SUPFAM" id="SSF53474">
    <property type="entry name" value="alpha/beta-Hydrolases"/>
    <property type="match status" value="1"/>
</dbReference>
<reference evidence="8" key="1">
    <citation type="journal article" date="2019" name="Int. J. Syst. Evol. Microbiol.">
        <title>The Global Catalogue of Microorganisms (GCM) 10K type strain sequencing project: providing services to taxonomists for standard genome sequencing and annotation.</title>
        <authorList>
            <consortium name="The Broad Institute Genomics Platform"/>
            <consortium name="The Broad Institute Genome Sequencing Center for Infectious Disease"/>
            <person name="Wu L."/>
            <person name="Ma J."/>
        </authorList>
    </citation>
    <scope>NUCLEOTIDE SEQUENCE [LARGE SCALE GENOMIC DNA]</scope>
    <source>
        <strain evidence="8">CGMCC 1.10759</strain>
    </source>
</reference>
<comment type="caution">
    <text evidence="7">The sequence shown here is derived from an EMBL/GenBank/DDBJ whole genome shotgun (WGS) entry which is preliminary data.</text>
</comment>
<evidence type="ECO:0000256" key="2">
    <source>
        <dbReference type="ARBA" id="ARBA00022670"/>
    </source>
</evidence>
<feature type="signal peptide" evidence="6">
    <location>
        <begin position="1"/>
        <end position="19"/>
    </location>
</feature>
<dbReference type="PANTHER" id="PTHR11802:SF3">
    <property type="entry name" value="RETINOID-INDUCIBLE SERINE CARBOXYPEPTIDASE"/>
    <property type="match status" value="1"/>
</dbReference>
<gene>
    <name evidence="7" type="ORF">ACFPN2_06635</name>
</gene>
<keyword evidence="4" id="KW-0378">Hydrolase</keyword>
<dbReference type="InterPro" id="IPR029058">
    <property type="entry name" value="AB_hydrolase_fold"/>
</dbReference>
<dbReference type="Gene3D" id="3.40.50.1820">
    <property type="entry name" value="alpha/beta hydrolase"/>
    <property type="match status" value="1"/>
</dbReference>
<dbReference type="Proteomes" id="UP001595904">
    <property type="component" value="Unassembled WGS sequence"/>
</dbReference>
<evidence type="ECO:0000256" key="3">
    <source>
        <dbReference type="ARBA" id="ARBA00022729"/>
    </source>
</evidence>
<sequence>MRRTVLLLVLILTAGLAGAEPAVAVTKHVGTFNQQRVKYSATVAETILDGPDGKPAASMINTAYVREDVKDRASRPVMFVFNGGPGASSSPLHMSAFGPRRIGGEPPQRKLIDNPYSPLDTVDLVFVDPVGTGFSRPLPNVDGQPFWSIEGDAASVVTFIKAWRKQNDRESSPLFICGESYGTTRASQIVSSAPELPIIGVLLLSMTGGPEGPDMPYVITLPTFAATAAFHGKVDAQGRTPAQIFAEAVQFARSEYIAALIQGDSLPPAEKARIAQELSKRIGLPADFIADNNLRITKPTFMLNLLKDRGLRTGQLDARATGSLAEYADKQPPRDDPSMFAGGSTAGLVHEYFTNELKFPAKDNYRTLNLDVNSKWQFKGEALANPAGLVGAAMQKNSELRVFWGAGIYDITTPLYAGRYILDHASIPTQRLVVGEFATGHTVFDGDSNLDRFTQAVRSFISRR</sequence>
<dbReference type="InterPro" id="IPR001563">
    <property type="entry name" value="Peptidase_S10"/>
</dbReference>
<organism evidence="7 8">
    <name type="scientific">Steroidobacter flavus</name>
    <dbReference type="NCBI Taxonomy" id="1842136"/>
    <lineage>
        <taxon>Bacteria</taxon>
        <taxon>Pseudomonadati</taxon>
        <taxon>Pseudomonadota</taxon>
        <taxon>Gammaproteobacteria</taxon>
        <taxon>Steroidobacterales</taxon>
        <taxon>Steroidobacteraceae</taxon>
        <taxon>Steroidobacter</taxon>
    </lineage>
</organism>
<keyword evidence="1" id="KW-0121">Carboxypeptidase</keyword>
<evidence type="ECO:0000256" key="5">
    <source>
        <dbReference type="ARBA" id="ARBA00023180"/>
    </source>
</evidence>
<dbReference type="EMBL" id="JBHSDU010000003">
    <property type="protein sequence ID" value="MFC4308753.1"/>
    <property type="molecule type" value="Genomic_DNA"/>
</dbReference>
<accession>A0ABV8SQC3</accession>
<dbReference type="PANTHER" id="PTHR11802">
    <property type="entry name" value="SERINE PROTEASE FAMILY S10 SERINE CARBOXYPEPTIDASE"/>
    <property type="match status" value="1"/>
</dbReference>
<dbReference type="RefSeq" id="WP_380595836.1">
    <property type="nucleotide sequence ID" value="NZ_JBHSDU010000003.1"/>
</dbReference>
<evidence type="ECO:0000256" key="6">
    <source>
        <dbReference type="SAM" id="SignalP"/>
    </source>
</evidence>
<feature type="chain" id="PRO_5046910210" evidence="6">
    <location>
        <begin position="20"/>
        <end position="464"/>
    </location>
</feature>
<name>A0ABV8SQC3_9GAMM</name>
<evidence type="ECO:0000256" key="4">
    <source>
        <dbReference type="ARBA" id="ARBA00022801"/>
    </source>
</evidence>
<keyword evidence="2" id="KW-0645">Protease</keyword>
<keyword evidence="3 6" id="KW-0732">Signal</keyword>
<dbReference type="Pfam" id="PF00450">
    <property type="entry name" value="Peptidase_S10"/>
    <property type="match status" value="1"/>
</dbReference>